<keyword evidence="17 18" id="KW-0132">Cell division</keyword>
<feature type="binding site" evidence="17">
    <location>
        <begin position="120"/>
        <end position="126"/>
    </location>
    <ligand>
        <name>ATP</name>
        <dbReference type="ChEBI" id="CHEBI:30616"/>
    </ligand>
</feature>
<organism evidence="21 22">
    <name type="scientific">Abiotrophia defectiva ATCC 49176</name>
    <dbReference type="NCBI Taxonomy" id="592010"/>
    <lineage>
        <taxon>Bacteria</taxon>
        <taxon>Bacillati</taxon>
        <taxon>Bacillota</taxon>
        <taxon>Bacilli</taxon>
        <taxon>Lactobacillales</taxon>
        <taxon>Aerococcaceae</taxon>
        <taxon>Abiotrophia</taxon>
    </lineage>
</organism>
<dbReference type="PANTHER" id="PTHR43692">
    <property type="entry name" value="UDP-N-ACETYLMURAMOYLALANINE--D-GLUTAMATE LIGASE"/>
    <property type="match status" value="1"/>
</dbReference>
<keyword evidence="8 17" id="KW-0436">Ligase</keyword>
<evidence type="ECO:0000256" key="16">
    <source>
        <dbReference type="ARBA" id="ARBA00047632"/>
    </source>
</evidence>
<dbReference type="InterPro" id="IPR036565">
    <property type="entry name" value="Mur-like_cat_sf"/>
</dbReference>
<comment type="function">
    <text evidence="1 17 18">Cell wall formation. Catalyzes the addition of glutamate to the nucleotide precursor UDP-N-acetylmuramoyl-L-alanine (UMA).</text>
</comment>
<dbReference type="PANTHER" id="PTHR43692:SF1">
    <property type="entry name" value="UDP-N-ACETYLMURAMOYLALANINE--D-GLUTAMATE LIGASE"/>
    <property type="match status" value="1"/>
</dbReference>
<dbReference type="GO" id="GO:0005524">
    <property type="term" value="F:ATP binding"/>
    <property type="evidence" value="ECO:0007669"/>
    <property type="project" value="UniProtKB-UniRule"/>
</dbReference>
<dbReference type="GO" id="GO:0071555">
    <property type="term" value="P:cell wall organization"/>
    <property type="evidence" value="ECO:0007669"/>
    <property type="project" value="UniProtKB-KW"/>
</dbReference>
<protein>
    <recommendedName>
        <fullName evidence="6 17">UDP-N-acetylmuramoylalanine--D-glutamate ligase</fullName>
        <ecNumber evidence="5 17">6.3.2.9</ecNumber>
    </recommendedName>
    <alternativeName>
        <fullName evidence="15 17">D-glutamic acid-adding enzyme</fullName>
    </alternativeName>
    <alternativeName>
        <fullName evidence="14 17">UDP-N-acetylmuramoyl-L-alanyl-D-glutamate synthetase</fullName>
    </alternativeName>
</protein>
<keyword evidence="9 17" id="KW-0547">Nucleotide-binding</keyword>
<evidence type="ECO:0000256" key="13">
    <source>
        <dbReference type="ARBA" id="ARBA00023316"/>
    </source>
</evidence>
<dbReference type="GO" id="GO:0005737">
    <property type="term" value="C:cytoplasm"/>
    <property type="evidence" value="ECO:0007669"/>
    <property type="project" value="UniProtKB-SubCell"/>
</dbReference>
<dbReference type="SUPFAM" id="SSF53623">
    <property type="entry name" value="MurD-like peptide ligases, catalytic domain"/>
    <property type="match status" value="1"/>
</dbReference>
<dbReference type="SUPFAM" id="SSF51984">
    <property type="entry name" value="MurCD N-terminal domain"/>
    <property type="match status" value="1"/>
</dbReference>
<dbReference type="GO" id="GO:0008764">
    <property type="term" value="F:UDP-N-acetylmuramoylalanine-D-glutamate ligase activity"/>
    <property type="evidence" value="ECO:0007669"/>
    <property type="project" value="UniProtKB-UniRule"/>
</dbReference>
<dbReference type="Gene3D" id="3.40.50.720">
    <property type="entry name" value="NAD(P)-binding Rossmann-like Domain"/>
    <property type="match status" value="1"/>
</dbReference>
<evidence type="ECO:0000256" key="1">
    <source>
        <dbReference type="ARBA" id="ARBA00002734"/>
    </source>
</evidence>
<evidence type="ECO:0000256" key="3">
    <source>
        <dbReference type="ARBA" id="ARBA00004752"/>
    </source>
</evidence>
<evidence type="ECO:0000256" key="5">
    <source>
        <dbReference type="ARBA" id="ARBA00012212"/>
    </source>
</evidence>
<dbReference type="InterPro" id="IPR005762">
    <property type="entry name" value="MurD"/>
</dbReference>
<dbReference type="STRING" id="592010.GCWU000182_000286"/>
<dbReference type="HAMAP" id="MF_00639">
    <property type="entry name" value="MurD"/>
    <property type="match status" value="1"/>
</dbReference>
<name>W1Q5T4_ABIDE</name>
<dbReference type="GO" id="GO:0009252">
    <property type="term" value="P:peptidoglycan biosynthetic process"/>
    <property type="evidence" value="ECO:0007669"/>
    <property type="project" value="UniProtKB-UniRule"/>
</dbReference>
<sequence length="463" mass="50467">MGQTGQDLKNKKVLVMGYAMTGRSVVEYLLTQGAQVTLNDRGNLLEDSSVHLLMDRGVKVVDGGHPLELLDQDFDFMVKNPGIPYHVPLIEEAQKRGLPIYTDIELASWIAPCPIVAVTGSNGKTTTTSWIHQMLAHRPQGQARLAGNIGVPSLVTANQASPDDVIVMEVSSFQLMGTEKFRPSIAVMTNLTSAHLDYHGSQEGYEAAKFKLVANQTAADFWVYNVTDPTLRAHANQVKAQQVPFSHLPASPEVQAQGAYRQGDALYFRGEEVAKVSQIGVPGDHNVQNALAAIAVAKLLGVSNQAIQAELSAYAGMPHRLQPIAKSAGRIFYNDSKSTNMVAATTALKSFTQPIRYIGGGLDRGNEFDDLIPHLEHVVEAFLYGESKEKMARAFQQAGVPAIHLYENLDQASLAAYEAAQAGEVVLFSPSCASWDQFANFEVRGQHFVDLIQSYLAEKPYKD</sequence>
<evidence type="ECO:0000256" key="8">
    <source>
        <dbReference type="ARBA" id="ARBA00022598"/>
    </source>
</evidence>
<reference evidence="21" key="1">
    <citation type="submission" date="2013-06" db="EMBL/GenBank/DDBJ databases">
        <authorList>
            <person name="Weinstock G."/>
            <person name="Sodergren E."/>
            <person name="Clifton S."/>
            <person name="Fulton L."/>
            <person name="Fulton B."/>
            <person name="Courtney L."/>
            <person name="Fronick C."/>
            <person name="Harrison M."/>
            <person name="Strong C."/>
            <person name="Farmer C."/>
            <person name="Delahaunty K."/>
            <person name="Markovic C."/>
            <person name="Hall O."/>
            <person name="Minx P."/>
            <person name="Tomlinson C."/>
            <person name="Mitreva M."/>
            <person name="Nelson J."/>
            <person name="Hou S."/>
            <person name="Wollam A."/>
            <person name="Pepin K.H."/>
            <person name="Johnson M."/>
            <person name="Bhonagiri V."/>
            <person name="Nash W.E."/>
            <person name="Warren W."/>
            <person name="Chinwalla A."/>
            <person name="Mardis E.R."/>
            <person name="Wilson R.K."/>
        </authorList>
    </citation>
    <scope>NUCLEOTIDE SEQUENCE [LARGE SCALE GENOMIC DNA]</scope>
    <source>
        <strain evidence="21">ATCC 49176</strain>
    </source>
</reference>
<evidence type="ECO:0000313" key="21">
    <source>
        <dbReference type="EMBL" id="ESK66595.1"/>
    </source>
</evidence>
<evidence type="ECO:0000256" key="15">
    <source>
        <dbReference type="ARBA" id="ARBA00032324"/>
    </source>
</evidence>
<comment type="similarity">
    <text evidence="4 17">Belongs to the MurCDEF family.</text>
</comment>
<evidence type="ECO:0000256" key="2">
    <source>
        <dbReference type="ARBA" id="ARBA00004496"/>
    </source>
</evidence>
<dbReference type="InterPro" id="IPR036615">
    <property type="entry name" value="Mur_ligase_C_dom_sf"/>
</dbReference>
<dbReference type="RefSeq" id="WP_023390943.1">
    <property type="nucleotide sequence ID" value="NZ_KI535340.1"/>
</dbReference>
<dbReference type="Gene3D" id="3.90.190.20">
    <property type="entry name" value="Mur ligase, C-terminal domain"/>
    <property type="match status" value="1"/>
</dbReference>
<comment type="caution">
    <text evidence="21">The sequence shown here is derived from an EMBL/GenBank/DDBJ whole genome shotgun (WGS) entry which is preliminary data.</text>
</comment>
<dbReference type="AlphaFoldDB" id="W1Q5T4"/>
<evidence type="ECO:0000256" key="11">
    <source>
        <dbReference type="ARBA" id="ARBA00022960"/>
    </source>
</evidence>
<dbReference type="OrthoDB" id="9809796at2"/>
<dbReference type="Pfam" id="PF21799">
    <property type="entry name" value="MurD-like_N"/>
    <property type="match status" value="1"/>
</dbReference>
<keyword evidence="13 17" id="KW-0961">Cell wall biogenesis/degradation</keyword>
<evidence type="ECO:0000256" key="14">
    <source>
        <dbReference type="ARBA" id="ARBA00030398"/>
    </source>
</evidence>
<dbReference type="EMBL" id="ACIN03000001">
    <property type="protein sequence ID" value="ESK66595.1"/>
    <property type="molecule type" value="Genomic_DNA"/>
</dbReference>
<gene>
    <name evidence="17" type="primary">murD</name>
    <name evidence="21" type="ORF">GCWU000182_000286</name>
</gene>
<keyword evidence="7 17" id="KW-0963">Cytoplasm</keyword>
<dbReference type="GO" id="GO:0051301">
    <property type="term" value="P:cell division"/>
    <property type="evidence" value="ECO:0007669"/>
    <property type="project" value="UniProtKB-KW"/>
</dbReference>
<proteinExistence type="inferred from homology"/>
<keyword evidence="12 17" id="KW-0573">Peptidoglycan synthesis</keyword>
<dbReference type="EC" id="6.3.2.9" evidence="5 17"/>
<evidence type="ECO:0000256" key="10">
    <source>
        <dbReference type="ARBA" id="ARBA00022840"/>
    </source>
</evidence>
<evidence type="ECO:0000256" key="4">
    <source>
        <dbReference type="ARBA" id="ARBA00010416"/>
    </source>
</evidence>
<evidence type="ECO:0000259" key="20">
    <source>
        <dbReference type="Pfam" id="PF08245"/>
    </source>
</evidence>
<dbReference type="eggNOG" id="COG0771">
    <property type="taxonomic scope" value="Bacteria"/>
</dbReference>
<dbReference type="GO" id="GO:0008360">
    <property type="term" value="P:regulation of cell shape"/>
    <property type="evidence" value="ECO:0007669"/>
    <property type="project" value="UniProtKB-KW"/>
</dbReference>
<dbReference type="SUPFAM" id="SSF53244">
    <property type="entry name" value="MurD-like peptide ligases, peptide-binding domain"/>
    <property type="match status" value="1"/>
</dbReference>
<keyword evidence="22" id="KW-1185">Reference proteome</keyword>
<dbReference type="HOGENOM" id="CLU_032540_0_1_9"/>
<dbReference type="Pfam" id="PF02875">
    <property type="entry name" value="Mur_ligase_C"/>
    <property type="match status" value="1"/>
</dbReference>
<dbReference type="NCBIfam" id="TIGR01087">
    <property type="entry name" value="murD"/>
    <property type="match status" value="1"/>
</dbReference>
<evidence type="ECO:0000256" key="18">
    <source>
        <dbReference type="RuleBase" id="RU003664"/>
    </source>
</evidence>
<dbReference type="Gene3D" id="3.40.1190.10">
    <property type="entry name" value="Mur-like, catalytic domain"/>
    <property type="match status" value="1"/>
</dbReference>
<dbReference type="GeneID" id="84816450"/>
<evidence type="ECO:0000313" key="22">
    <source>
        <dbReference type="Proteomes" id="UP000019050"/>
    </source>
</evidence>
<comment type="subcellular location">
    <subcellularLocation>
        <location evidence="2 17 18">Cytoplasm</location>
    </subcellularLocation>
</comment>
<evidence type="ECO:0000256" key="7">
    <source>
        <dbReference type="ARBA" id="ARBA00022490"/>
    </source>
</evidence>
<dbReference type="Proteomes" id="UP000019050">
    <property type="component" value="Unassembled WGS sequence"/>
</dbReference>
<dbReference type="InterPro" id="IPR013221">
    <property type="entry name" value="Mur_ligase_cen"/>
</dbReference>
<feature type="domain" description="Mur ligase C-terminal" evidence="19">
    <location>
        <begin position="319"/>
        <end position="432"/>
    </location>
</feature>
<evidence type="ECO:0000256" key="17">
    <source>
        <dbReference type="HAMAP-Rule" id="MF_00639"/>
    </source>
</evidence>
<comment type="catalytic activity">
    <reaction evidence="16 17 18">
        <text>UDP-N-acetyl-alpha-D-muramoyl-L-alanine + D-glutamate + ATP = UDP-N-acetyl-alpha-D-muramoyl-L-alanyl-D-glutamate + ADP + phosphate + H(+)</text>
        <dbReference type="Rhea" id="RHEA:16429"/>
        <dbReference type="ChEBI" id="CHEBI:15378"/>
        <dbReference type="ChEBI" id="CHEBI:29986"/>
        <dbReference type="ChEBI" id="CHEBI:30616"/>
        <dbReference type="ChEBI" id="CHEBI:43474"/>
        <dbReference type="ChEBI" id="CHEBI:83898"/>
        <dbReference type="ChEBI" id="CHEBI:83900"/>
        <dbReference type="ChEBI" id="CHEBI:456216"/>
        <dbReference type="EC" id="6.3.2.9"/>
    </reaction>
</comment>
<evidence type="ECO:0000256" key="6">
    <source>
        <dbReference type="ARBA" id="ARBA00015655"/>
    </source>
</evidence>
<evidence type="ECO:0000256" key="9">
    <source>
        <dbReference type="ARBA" id="ARBA00022741"/>
    </source>
</evidence>
<dbReference type="UniPathway" id="UPA00219"/>
<evidence type="ECO:0000256" key="12">
    <source>
        <dbReference type="ARBA" id="ARBA00022984"/>
    </source>
</evidence>
<dbReference type="InterPro" id="IPR004101">
    <property type="entry name" value="Mur_ligase_C"/>
</dbReference>
<dbReference type="Pfam" id="PF08245">
    <property type="entry name" value="Mur_ligase_M"/>
    <property type="match status" value="1"/>
</dbReference>
<evidence type="ECO:0000259" key="19">
    <source>
        <dbReference type="Pfam" id="PF02875"/>
    </source>
</evidence>
<feature type="domain" description="Mur ligase central" evidence="20">
    <location>
        <begin position="118"/>
        <end position="297"/>
    </location>
</feature>
<keyword evidence="17 18" id="KW-0131">Cell cycle</keyword>
<comment type="pathway">
    <text evidence="3 17 18">Cell wall biogenesis; peptidoglycan biosynthesis.</text>
</comment>
<keyword evidence="11 17" id="KW-0133">Cell shape</keyword>
<accession>W1Q5T4</accession>
<keyword evidence="10 17" id="KW-0067">ATP-binding</keyword>